<organism evidence="2 3">
    <name type="scientific">Williamsia marianensis</name>
    <dbReference type="NCBI Taxonomy" id="85044"/>
    <lineage>
        <taxon>Bacteria</taxon>
        <taxon>Bacillati</taxon>
        <taxon>Actinomycetota</taxon>
        <taxon>Actinomycetes</taxon>
        <taxon>Mycobacteriales</taxon>
        <taxon>Nocardiaceae</taxon>
        <taxon>Williamsia</taxon>
    </lineage>
</organism>
<feature type="compositionally biased region" description="Pro residues" evidence="1">
    <location>
        <begin position="96"/>
        <end position="106"/>
    </location>
</feature>
<evidence type="ECO:0000256" key="1">
    <source>
        <dbReference type="SAM" id="MobiDB-lite"/>
    </source>
</evidence>
<evidence type="ECO:0000313" key="3">
    <source>
        <dbReference type="Proteomes" id="UP001185792"/>
    </source>
</evidence>
<reference evidence="2 3" key="1">
    <citation type="submission" date="2023-10" db="EMBL/GenBank/DDBJ databases">
        <title>Development of a sustainable strategy for remediation of hydrocarbon-contaminated territories based on the waste exchange concept.</title>
        <authorList>
            <person name="Krivoruchko A."/>
        </authorList>
    </citation>
    <scope>NUCLEOTIDE SEQUENCE [LARGE SCALE GENOMIC DNA]</scope>
    <source>
        <strain evidence="2 3">IEGM 1236</strain>
    </source>
</reference>
<dbReference type="EMBL" id="JAWLUM010000005">
    <property type="protein sequence ID" value="MDV7136733.1"/>
    <property type="molecule type" value="Genomic_DNA"/>
</dbReference>
<evidence type="ECO:0000313" key="2">
    <source>
        <dbReference type="EMBL" id="MDV7136733.1"/>
    </source>
</evidence>
<accession>A0ABU4EZQ2</accession>
<comment type="caution">
    <text evidence="2">The sequence shown here is derived from an EMBL/GenBank/DDBJ whole genome shotgun (WGS) entry which is preliminary data.</text>
</comment>
<name>A0ABU4EZQ2_WILMA</name>
<proteinExistence type="predicted"/>
<gene>
    <name evidence="2" type="ORF">R4198_23820</name>
</gene>
<sequence length="140" mass="14989">MERKEREQRELREAERKQRLTANEEAMVSFYQHESAIEAAEQHLKDVTAESQHQMGLALAEIVEREGSVSAAAKLLGISPSRVKALVQLADTAPAGTPPVAQPADPPATSTDRNNRDEVIQDGSGEGASALGNSEPAMAS</sequence>
<keyword evidence="3" id="KW-1185">Reference proteome</keyword>
<dbReference type="Proteomes" id="UP001185792">
    <property type="component" value="Unassembled WGS sequence"/>
</dbReference>
<protein>
    <submittedName>
        <fullName evidence="2">Uncharacterized protein</fullName>
    </submittedName>
</protein>
<feature type="region of interest" description="Disordered" evidence="1">
    <location>
        <begin position="93"/>
        <end position="140"/>
    </location>
</feature>